<dbReference type="InterPro" id="IPR051691">
    <property type="entry name" value="Metab_Enz_Cyan_OpOx_G3PDH"/>
</dbReference>
<dbReference type="PANTHER" id="PTHR42949:SF3">
    <property type="entry name" value="ANAEROBIC GLYCEROL-3-PHOSPHATE DEHYDROGENASE SUBUNIT B"/>
    <property type="match status" value="1"/>
</dbReference>
<dbReference type="Gene3D" id="3.50.50.60">
    <property type="entry name" value="FAD/NAD(P)-binding domain"/>
    <property type="match status" value="2"/>
</dbReference>
<keyword evidence="1" id="KW-0560">Oxidoreductase</keyword>
<dbReference type="RefSeq" id="WP_155863081.1">
    <property type="nucleotide sequence ID" value="NZ_WFIY01000004.1"/>
</dbReference>
<proteinExistence type="predicted"/>
<feature type="domain" description="BFD-like [2Fe-2S]-binding" evidence="2">
    <location>
        <begin position="401"/>
        <end position="452"/>
    </location>
</feature>
<keyword evidence="4" id="KW-1185">Reference proteome</keyword>
<dbReference type="SUPFAM" id="SSF51905">
    <property type="entry name" value="FAD/NAD(P)-binding domain"/>
    <property type="match status" value="1"/>
</dbReference>
<dbReference type="Proteomes" id="UP000440125">
    <property type="component" value="Unassembled WGS sequence"/>
</dbReference>
<dbReference type="InterPro" id="IPR007419">
    <property type="entry name" value="BFD-like_2Fe2S-bd_dom"/>
</dbReference>
<evidence type="ECO:0000256" key="1">
    <source>
        <dbReference type="ARBA" id="ARBA00023002"/>
    </source>
</evidence>
<dbReference type="AlphaFoldDB" id="A0A6A9QBS6"/>
<dbReference type="PANTHER" id="PTHR42949">
    <property type="entry name" value="ANAEROBIC GLYCEROL-3-PHOSPHATE DEHYDROGENASE SUBUNIT B"/>
    <property type="match status" value="1"/>
</dbReference>
<name>A0A6A9QBS6_ACIIN</name>
<dbReference type="Pfam" id="PF04324">
    <property type="entry name" value="Fer2_BFD"/>
    <property type="match status" value="1"/>
</dbReference>
<dbReference type="Gene3D" id="1.10.10.1100">
    <property type="entry name" value="BFD-like [2Fe-2S]-binding domain"/>
    <property type="match status" value="1"/>
</dbReference>
<dbReference type="OrthoDB" id="36306at2157"/>
<dbReference type="InterPro" id="IPR036188">
    <property type="entry name" value="FAD/NAD-bd_sf"/>
</dbReference>
<dbReference type="InterPro" id="IPR041854">
    <property type="entry name" value="BFD-like_2Fe2S-bd_dom_sf"/>
</dbReference>
<dbReference type="GO" id="GO:0016491">
    <property type="term" value="F:oxidoreductase activity"/>
    <property type="evidence" value="ECO:0007669"/>
    <property type="project" value="UniProtKB-KW"/>
</dbReference>
<comment type="caution">
    <text evidence="3">The sequence shown here is derived from an EMBL/GenBank/DDBJ whole genome shotgun (WGS) entry which is preliminary data.</text>
</comment>
<dbReference type="EMBL" id="WFIY01000004">
    <property type="protein sequence ID" value="MUM64662.1"/>
    <property type="molecule type" value="Genomic_DNA"/>
</dbReference>
<evidence type="ECO:0000313" key="3">
    <source>
        <dbReference type="EMBL" id="MUM64662.1"/>
    </source>
</evidence>
<sequence>MKYIKSKKHKRYRFPKDCEEGLPYTEVIEDGKRIKVCENFEKYFHYSNHFSINFSSSIIHSKFLRSQFILNNIPRFLNLPEYYNENREIKIEINDKIDEIIIGEGISGLSALENCKNCILISPNFDDEIFLDPLCKDCSLKDKIKSIIKNNSNKIVYGRFIGRFDEGLVFRLKDNYLVIRKPAKVILASGSRFLPPVFPGNDLPGIISRRMYLKFLNLFKNVVVIGSTDDAIRTALISKSKIFLKKGTENFSKKYLELAENEGIDILEVNELKASRKGKKIVLYHDYGKEIVDAIVFAIVRQPRIEIANNLGIEYNFYHKSHIYLPVHNINGKVNDNYYVTGGMRGIYDYELSFLSGKIIFNEAIDEFYAELKETYLYHYYNKRGEEESSSISPYFFGNGYVCECEDIKLKDVEEQYKKGYRTVEEMKRTLGISTGYCQGKICSFLVGDYLNSNKLITFRSPLYSMW</sequence>
<evidence type="ECO:0000259" key="2">
    <source>
        <dbReference type="Pfam" id="PF04324"/>
    </source>
</evidence>
<protein>
    <recommendedName>
        <fullName evidence="2">BFD-like [2Fe-2S]-binding domain-containing protein</fullName>
    </recommendedName>
</protein>
<evidence type="ECO:0000313" key="4">
    <source>
        <dbReference type="Proteomes" id="UP000440125"/>
    </source>
</evidence>
<organism evidence="3 4">
    <name type="scientific">Acidianus infernus</name>
    <dbReference type="NCBI Taxonomy" id="12915"/>
    <lineage>
        <taxon>Archaea</taxon>
        <taxon>Thermoproteota</taxon>
        <taxon>Thermoprotei</taxon>
        <taxon>Sulfolobales</taxon>
        <taxon>Sulfolobaceae</taxon>
        <taxon>Acidianus</taxon>
    </lineage>
</organism>
<gene>
    <name evidence="3" type="ORF">D1867_05260</name>
</gene>
<accession>A0A6A9QBS6</accession>
<reference evidence="3 4" key="1">
    <citation type="submission" date="2019-10" db="EMBL/GenBank/DDBJ databases">
        <title>Genome Sequences from Six Type Strain Members of the Archaeal Family Sulfolobaceae: Acidianus ambivalens, Acidianus infernus, Metallosphaera prunae, Stygiolobus azoricus, Sulfolobus metallicus, and Sulfurisphaera ohwakuensis.</title>
        <authorList>
            <person name="Counts J.A."/>
            <person name="Kelly R.M."/>
        </authorList>
    </citation>
    <scope>NUCLEOTIDE SEQUENCE [LARGE SCALE GENOMIC DNA]</scope>
    <source>
        <strain evidence="3 4">DSM 3191</strain>
    </source>
</reference>